<proteinExistence type="predicted"/>
<dbReference type="Gene3D" id="3.90.380.10">
    <property type="entry name" value="Naphthalene 1,2-dioxygenase Alpha Subunit, Chain A, domain 1"/>
    <property type="match status" value="1"/>
</dbReference>
<evidence type="ECO:0000256" key="2">
    <source>
        <dbReference type="ARBA" id="ARBA00022714"/>
    </source>
</evidence>
<evidence type="ECO:0000256" key="1">
    <source>
        <dbReference type="ARBA" id="ARBA00001962"/>
    </source>
</evidence>
<evidence type="ECO:0000256" key="3">
    <source>
        <dbReference type="ARBA" id="ARBA00022723"/>
    </source>
</evidence>
<keyword evidence="8" id="KW-0223">Dioxygenase</keyword>
<accession>A0A0P1EAE4</accession>
<dbReference type="SUPFAM" id="SSF55961">
    <property type="entry name" value="Bet v1-like"/>
    <property type="match status" value="1"/>
</dbReference>
<dbReference type="GO" id="GO:0051537">
    <property type="term" value="F:2 iron, 2 sulfur cluster binding"/>
    <property type="evidence" value="ECO:0007669"/>
    <property type="project" value="UniProtKB-KW"/>
</dbReference>
<evidence type="ECO:0000259" key="7">
    <source>
        <dbReference type="PROSITE" id="PS51296"/>
    </source>
</evidence>
<keyword evidence="6" id="KW-0411">Iron-sulfur</keyword>
<dbReference type="InterPro" id="IPR001663">
    <property type="entry name" value="Rng_hydr_dOase-A"/>
</dbReference>
<comment type="cofactor">
    <cofactor evidence="1">
        <name>Fe cation</name>
        <dbReference type="ChEBI" id="CHEBI:24875"/>
    </cofactor>
</comment>
<dbReference type="Pfam" id="PF00355">
    <property type="entry name" value="Rieske"/>
    <property type="match status" value="1"/>
</dbReference>
<dbReference type="InterPro" id="IPR017941">
    <property type="entry name" value="Rieske_2Fe-2S"/>
</dbReference>
<name>A0A0P1EAE4_9RHOB</name>
<dbReference type="PANTHER" id="PTHR43756">
    <property type="entry name" value="CHOLINE MONOOXYGENASE, CHLOROPLASTIC"/>
    <property type="match status" value="1"/>
</dbReference>
<keyword evidence="2" id="KW-0001">2Fe-2S</keyword>
<dbReference type="PRINTS" id="PR00090">
    <property type="entry name" value="RNGDIOXGNASE"/>
</dbReference>
<evidence type="ECO:0000313" key="8">
    <source>
        <dbReference type="EMBL" id="CUH46310.1"/>
    </source>
</evidence>
<dbReference type="InterPro" id="IPR036922">
    <property type="entry name" value="Rieske_2Fe-2S_sf"/>
</dbReference>
<dbReference type="STRING" id="81569.RUM4293_01926"/>
<dbReference type="GO" id="GO:0018618">
    <property type="term" value="F:anthranilate 1,2-dioxygenase (deaminating, decarboxylating) activity"/>
    <property type="evidence" value="ECO:0007669"/>
    <property type="project" value="UniProtKB-EC"/>
</dbReference>
<dbReference type="Proteomes" id="UP000050783">
    <property type="component" value="Unassembled WGS sequence"/>
</dbReference>
<feature type="domain" description="Rieske" evidence="7">
    <location>
        <begin position="43"/>
        <end position="151"/>
    </location>
</feature>
<dbReference type="AlphaFoldDB" id="A0A0P1EAE4"/>
<evidence type="ECO:0000256" key="5">
    <source>
        <dbReference type="ARBA" id="ARBA00023004"/>
    </source>
</evidence>
<gene>
    <name evidence="8" type="primary">antA_1</name>
    <name evidence="8" type="ORF">RUA4292_00475</name>
</gene>
<keyword evidence="5" id="KW-0408">Iron</keyword>
<dbReference type="OrthoDB" id="7456916at2"/>
<dbReference type="Gene3D" id="2.102.10.10">
    <property type="entry name" value="Rieske [2Fe-2S] iron-sulphur domain"/>
    <property type="match status" value="1"/>
</dbReference>
<evidence type="ECO:0000313" key="9">
    <source>
        <dbReference type="Proteomes" id="UP000050783"/>
    </source>
</evidence>
<evidence type="ECO:0000256" key="6">
    <source>
        <dbReference type="ARBA" id="ARBA00023014"/>
    </source>
</evidence>
<protein>
    <submittedName>
        <fullName evidence="8">Anthranilate 1,2-dioxygenase large subunit</fullName>
        <ecNumber evidence="8">1.14.12.1</ecNumber>
    </submittedName>
</protein>
<keyword evidence="3" id="KW-0479">Metal-binding</keyword>
<sequence>MRDEARNTEIPANWDRRGLPGWCYHSAALLELEKSALFKTHWQIACHISDIPEPGSFLCFDMCGERALILKANNSDIRAFLNVCRHRGSRLVSKEQGKCANALVCPFHGWVYNLDGTLRGAARPESFPDLDKHEFGLKEIEMEIWQGFVFVRFKPGPQPSVAELLAPIEEEISAYKMAEHVPTDGIWTEETPVNWKSIRDVDNEGYHVPLAHPALQDLYGSTYADEPYVDGISRSDGKFTPTKGRRWAVRNYKKFTKPQPHLPEHLHKTWLYYGIFPNAVIAVTPETTLFYQEFPVTTEKSILRSATYRNPNEDRQQKAARYLAARIDRETVEEDIQLTIWSNEAMASEAFEGFYLSDLEYGVRSHHDHLRKILPIYNSEVTPGEDEVASLNDALSTEPKS</sequence>
<dbReference type="PROSITE" id="PS51296">
    <property type="entry name" value="RIESKE"/>
    <property type="match status" value="1"/>
</dbReference>
<dbReference type="GO" id="GO:0005506">
    <property type="term" value="F:iron ion binding"/>
    <property type="evidence" value="ECO:0007669"/>
    <property type="project" value="InterPro"/>
</dbReference>
<dbReference type="CDD" id="cd03469">
    <property type="entry name" value="Rieske_RO_Alpha_N"/>
    <property type="match status" value="1"/>
</dbReference>
<reference evidence="8 9" key="1">
    <citation type="submission" date="2015-09" db="EMBL/GenBank/DDBJ databases">
        <authorList>
            <consortium name="Swine Surveillance"/>
        </authorList>
    </citation>
    <scope>NUCLEOTIDE SEQUENCE [LARGE SCALE GENOMIC DNA]</scope>
    <source>
        <strain evidence="8 9">CECT 4292</strain>
    </source>
</reference>
<organism evidence="8 9">
    <name type="scientific">Ruegeria atlantica</name>
    <dbReference type="NCBI Taxonomy" id="81569"/>
    <lineage>
        <taxon>Bacteria</taxon>
        <taxon>Pseudomonadati</taxon>
        <taxon>Pseudomonadota</taxon>
        <taxon>Alphaproteobacteria</taxon>
        <taxon>Rhodobacterales</taxon>
        <taxon>Roseobacteraceae</taxon>
        <taxon>Ruegeria</taxon>
    </lineage>
</organism>
<dbReference type="EMBL" id="CYPU01000010">
    <property type="protein sequence ID" value="CUH46310.1"/>
    <property type="molecule type" value="Genomic_DNA"/>
</dbReference>
<dbReference type="Pfam" id="PF00848">
    <property type="entry name" value="Ring_hydroxyl_A"/>
    <property type="match status" value="1"/>
</dbReference>
<evidence type="ECO:0000256" key="4">
    <source>
        <dbReference type="ARBA" id="ARBA00023002"/>
    </source>
</evidence>
<keyword evidence="4 8" id="KW-0560">Oxidoreductase</keyword>
<dbReference type="SUPFAM" id="SSF50022">
    <property type="entry name" value="ISP domain"/>
    <property type="match status" value="1"/>
</dbReference>
<dbReference type="InterPro" id="IPR015879">
    <property type="entry name" value="Ring_hydroxy_dOase_asu_C_dom"/>
</dbReference>
<dbReference type="CDD" id="cd00680">
    <property type="entry name" value="RHO_alpha_C"/>
    <property type="match status" value="1"/>
</dbReference>
<dbReference type="EC" id="1.14.12.1" evidence="8"/>
<dbReference type="PANTHER" id="PTHR43756:SF5">
    <property type="entry name" value="CHOLINE MONOOXYGENASE, CHLOROPLASTIC"/>
    <property type="match status" value="1"/>
</dbReference>